<name>A0A2T3ZQT9_TRIA4</name>
<sequence length="699" mass="75832">MDPPNKRASALRRKPIQRQSLGLSDEEGSENETFDLAAATVSDGFRPTNSSPTDSSSVFSTTNNLTSASAASSQARLLSQSPTNEQTPTSSLSKPSASASARPSSAVKPPRPHDSLTLRSDGSNPLQTDPSLSSALASLSDAPRIRPQSPYRGPTGPSHPYQMYPQRTLSNGSAPAEQAAGRGPAHPYALYPQNTVTSGDETPNQIPIGFSTSDDGYQRQIGPDGEDVGGLVGPLGHTEELPPYTRYPDQAVVRKATPPAVVLPEDGASSDPARTVTGAGGIGVATRNPEFSSTEEDLQPSQSRPSTRSHHDINTAAHNQAEKPPMSKWQRRAKKKLWGIVPYWAICLLIIGVILVGVILGAVIGTVLSHHKPPNHGSDYPQSFPTPTSDVIPLPFVPPRLPHLPTGTYELPPLIANQSPKACFNDTRQSAAWSCSMPSSYYEMKLSNMTNERPTSCYSLSLKAVNLIDSRLLWGTQPPNIDNEILTLVNDTSEPHRGPAWWLKVTYDKIVIVAENAFTPPNPKTKRWDNMGGPFDDYDVTRTNKPNGAQDGDKPWICTWPGTTLEVFIYPIQNSSASAKPTSRTAASSAASSMSSVPNPYASEGLYPYPKSVKFVERRQASNTPRPFCRQVQVVDKGRGVANVTDSLGNPVQIQINENLDSDKQETSQNSRSLRKMWNQPWNSQKLEQLTPCGCLWWS</sequence>
<keyword evidence="2" id="KW-1133">Transmembrane helix</keyword>
<evidence type="ECO:0000259" key="3">
    <source>
        <dbReference type="Pfam" id="PF25130"/>
    </source>
</evidence>
<reference evidence="4 5" key="1">
    <citation type="submission" date="2016-07" db="EMBL/GenBank/DDBJ databases">
        <title>Multiple horizontal gene transfer events from other fungi enriched the ability of initially mycotrophic Trichoderma (Ascomycota) to feed on dead plant biomass.</title>
        <authorList>
            <consortium name="DOE Joint Genome Institute"/>
            <person name="Aerts A."/>
            <person name="Atanasova L."/>
            <person name="Chenthamara K."/>
            <person name="Zhang J."/>
            <person name="Grujic M."/>
            <person name="Henrissat B."/>
            <person name="Kuo A."/>
            <person name="Salamov A."/>
            <person name="Lipzen A."/>
            <person name="Labutti K."/>
            <person name="Barry K."/>
            <person name="Miao Y."/>
            <person name="Rahimi M.J."/>
            <person name="Shen Q."/>
            <person name="Grigoriev I.V."/>
            <person name="Kubicek C.P."/>
            <person name="Druzhinina I.S."/>
        </authorList>
    </citation>
    <scope>NUCLEOTIDE SEQUENCE [LARGE SCALE GENOMIC DNA]</scope>
    <source>
        <strain evidence="4 5">CBS 433.97</strain>
    </source>
</reference>
<dbReference type="Pfam" id="PF25130">
    <property type="entry name" value="DUF7820"/>
    <property type="match status" value="1"/>
</dbReference>
<feature type="compositionally biased region" description="Polar residues" evidence="1">
    <location>
        <begin position="192"/>
        <end position="204"/>
    </location>
</feature>
<feature type="domain" description="DUF7820" evidence="3">
    <location>
        <begin position="386"/>
        <end position="699"/>
    </location>
</feature>
<evidence type="ECO:0000313" key="5">
    <source>
        <dbReference type="Proteomes" id="UP000240493"/>
    </source>
</evidence>
<dbReference type="OrthoDB" id="5384459at2759"/>
<evidence type="ECO:0000313" key="4">
    <source>
        <dbReference type="EMBL" id="PTB47169.1"/>
    </source>
</evidence>
<organism evidence="4 5">
    <name type="scientific">Trichoderma asperellum (strain ATCC 204424 / CBS 433.97 / NBRC 101777)</name>
    <dbReference type="NCBI Taxonomy" id="1042311"/>
    <lineage>
        <taxon>Eukaryota</taxon>
        <taxon>Fungi</taxon>
        <taxon>Dikarya</taxon>
        <taxon>Ascomycota</taxon>
        <taxon>Pezizomycotina</taxon>
        <taxon>Sordariomycetes</taxon>
        <taxon>Hypocreomycetidae</taxon>
        <taxon>Hypocreales</taxon>
        <taxon>Hypocreaceae</taxon>
        <taxon>Trichoderma</taxon>
    </lineage>
</organism>
<dbReference type="Proteomes" id="UP000240493">
    <property type="component" value="Unassembled WGS sequence"/>
</dbReference>
<feature type="compositionally biased region" description="Low complexity" evidence="1">
    <location>
        <begin position="129"/>
        <end position="142"/>
    </location>
</feature>
<accession>A0A2T3ZQT9</accession>
<proteinExistence type="predicted"/>
<dbReference type="PANTHER" id="PTHR42078:SF1">
    <property type="entry name" value="GLUCAN 1, 4-ALPHA-GLUCOSIDASE"/>
    <property type="match status" value="1"/>
</dbReference>
<keyword evidence="5" id="KW-1185">Reference proteome</keyword>
<dbReference type="InterPro" id="IPR056722">
    <property type="entry name" value="DUF7820"/>
</dbReference>
<keyword evidence="2" id="KW-0812">Transmembrane</keyword>
<dbReference type="AlphaFoldDB" id="A0A2T3ZQT9"/>
<keyword evidence="2" id="KW-0472">Membrane</keyword>
<feature type="region of interest" description="Disordered" evidence="1">
    <location>
        <begin position="1"/>
        <end position="204"/>
    </location>
</feature>
<feature type="compositionally biased region" description="Polar residues" evidence="1">
    <location>
        <begin position="117"/>
        <end position="128"/>
    </location>
</feature>
<feature type="transmembrane region" description="Helical" evidence="2">
    <location>
        <begin position="337"/>
        <end position="364"/>
    </location>
</feature>
<gene>
    <name evidence="4" type="ORF">M441DRAFT_64406</name>
</gene>
<feature type="compositionally biased region" description="Low complexity" evidence="1">
    <location>
        <begin position="48"/>
        <end position="108"/>
    </location>
</feature>
<feature type="region of interest" description="Disordered" evidence="1">
    <location>
        <begin position="263"/>
        <end position="311"/>
    </location>
</feature>
<dbReference type="STRING" id="1042311.A0A2T3ZQT9"/>
<evidence type="ECO:0000256" key="2">
    <source>
        <dbReference type="SAM" id="Phobius"/>
    </source>
</evidence>
<dbReference type="PANTHER" id="PTHR42078">
    <property type="entry name" value="GLUCAN 1, 4-ALPHA-GLUCOSIDASE"/>
    <property type="match status" value="1"/>
</dbReference>
<evidence type="ECO:0000256" key="1">
    <source>
        <dbReference type="SAM" id="MobiDB-lite"/>
    </source>
</evidence>
<dbReference type="EMBL" id="KZ679256">
    <property type="protein sequence ID" value="PTB47169.1"/>
    <property type="molecule type" value="Genomic_DNA"/>
</dbReference>
<feature type="compositionally biased region" description="Acidic residues" evidence="1">
    <location>
        <begin position="24"/>
        <end position="33"/>
    </location>
</feature>
<protein>
    <recommendedName>
        <fullName evidence="3">DUF7820 domain-containing protein</fullName>
    </recommendedName>
</protein>